<accession>A0A084JQU9</accession>
<dbReference type="PANTHER" id="PTHR43429">
    <property type="entry name" value="PYRIDINE NUCLEOTIDE-DISULFIDE OXIDOREDUCTASE DOMAIN-CONTAINING"/>
    <property type="match status" value="1"/>
</dbReference>
<organism evidence="6 7">
    <name type="scientific">Lacrimispora celerecrescens</name>
    <dbReference type="NCBI Taxonomy" id="29354"/>
    <lineage>
        <taxon>Bacteria</taxon>
        <taxon>Bacillati</taxon>
        <taxon>Bacillota</taxon>
        <taxon>Clostridia</taxon>
        <taxon>Lachnospirales</taxon>
        <taxon>Lachnospiraceae</taxon>
        <taxon>Lacrimispora</taxon>
    </lineage>
</organism>
<dbReference type="GO" id="GO:0016491">
    <property type="term" value="F:oxidoreductase activity"/>
    <property type="evidence" value="ECO:0007669"/>
    <property type="project" value="InterPro"/>
</dbReference>
<dbReference type="Pfam" id="PF07992">
    <property type="entry name" value="Pyr_redox_2"/>
    <property type="match status" value="1"/>
</dbReference>
<dbReference type="SUPFAM" id="SSF51905">
    <property type="entry name" value="FAD/NAD(P)-binding domain"/>
    <property type="match status" value="2"/>
</dbReference>
<evidence type="ECO:0000313" key="7">
    <source>
        <dbReference type="Proteomes" id="UP000028525"/>
    </source>
</evidence>
<dbReference type="STRING" id="29354.IO98_03380"/>
<dbReference type="Pfam" id="PF18267">
    <property type="entry name" value="Rubredoxin_C"/>
    <property type="match status" value="1"/>
</dbReference>
<dbReference type="InterPro" id="IPR036188">
    <property type="entry name" value="FAD/NAD-bd_sf"/>
</dbReference>
<dbReference type="InterPro" id="IPR041575">
    <property type="entry name" value="Rubredoxin_C"/>
</dbReference>
<dbReference type="PANTHER" id="PTHR43429:SF3">
    <property type="entry name" value="NITRITE REDUCTASE [NAD(P)H]"/>
    <property type="match status" value="1"/>
</dbReference>
<dbReference type="AlphaFoldDB" id="A0A084JQU9"/>
<evidence type="ECO:0000256" key="2">
    <source>
        <dbReference type="ARBA" id="ARBA00022630"/>
    </source>
</evidence>
<dbReference type="CDD" id="cd00350">
    <property type="entry name" value="rubredoxin_like"/>
    <property type="match status" value="1"/>
</dbReference>
<dbReference type="SUPFAM" id="SSF57802">
    <property type="entry name" value="Rubredoxin-like"/>
    <property type="match status" value="1"/>
</dbReference>
<gene>
    <name evidence="6" type="ORF">IO98_03380</name>
</gene>
<dbReference type="PRINTS" id="PR00368">
    <property type="entry name" value="FADPNR"/>
</dbReference>
<dbReference type="Proteomes" id="UP000028525">
    <property type="component" value="Unassembled WGS sequence"/>
</dbReference>
<reference evidence="6 7" key="1">
    <citation type="submission" date="2014-07" db="EMBL/GenBank/DDBJ databases">
        <title>Draft genome of Clostridium celerecrescens 152B isolated from sediments associated with methane hydrate from Krishna Godavari basin.</title>
        <authorList>
            <person name="Honkalas V.S."/>
            <person name="Dabir A.P."/>
            <person name="Arora P."/>
            <person name="Dhakephalkar P.K."/>
        </authorList>
    </citation>
    <scope>NUCLEOTIDE SEQUENCE [LARGE SCALE GENOMIC DNA]</scope>
    <source>
        <strain evidence="6 7">152B</strain>
    </source>
</reference>
<evidence type="ECO:0000259" key="4">
    <source>
        <dbReference type="Pfam" id="PF07992"/>
    </source>
</evidence>
<dbReference type="InterPro" id="IPR050260">
    <property type="entry name" value="FAD-bd_OxRdtase"/>
</dbReference>
<dbReference type="Gene3D" id="3.50.50.60">
    <property type="entry name" value="FAD/NAD(P)-binding domain"/>
    <property type="match status" value="2"/>
</dbReference>
<keyword evidence="3" id="KW-0274">FAD</keyword>
<dbReference type="PRINTS" id="PR00411">
    <property type="entry name" value="PNDRDTASEI"/>
</dbReference>
<dbReference type="EMBL" id="JPME01000005">
    <property type="protein sequence ID" value="KEZ91333.1"/>
    <property type="molecule type" value="Genomic_DNA"/>
</dbReference>
<evidence type="ECO:0000256" key="3">
    <source>
        <dbReference type="ARBA" id="ARBA00022827"/>
    </source>
</evidence>
<dbReference type="InterPro" id="IPR016156">
    <property type="entry name" value="FAD/NAD-linked_Rdtase_dimer_sf"/>
</dbReference>
<keyword evidence="7" id="KW-1185">Reference proteome</keyword>
<dbReference type="Gene3D" id="3.30.390.30">
    <property type="match status" value="1"/>
</dbReference>
<name>A0A084JQU9_9FIRM</name>
<evidence type="ECO:0000259" key="5">
    <source>
        <dbReference type="Pfam" id="PF18267"/>
    </source>
</evidence>
<comment type="cofactor">
    <cofactor evidence="1">
        <name>FAD</name>
        <dbReference type="ChEBI" id="CHEBI:57692"/>
    </cofactor>
</comment>
<keyword evidence="2" id="KW-0285">Flavoprotein</keyword>
<comment type="caution">
    <text evidence="6">The sequence shown here is derived from an EMBL/GenBank/DDBJ whole genome shotgun (WGS) entry which is preliminary data.</text>
</comment>
<evidence type="ECO:0000256" key="1">
    <source>
        <dbReference type="ARBA" id="ARBA00001974"/>
    </source>
</evidence>
<dbReference type="OrthoDB" id="9807946at2"/>
<dbReference type="InterPro" id="IPR023753">
    <property type="entry name" value="FAD/NAD-binding_dom"/>
</dbReference>
<dbReference type="RefSeq" id="WP_038277863.1">
    <property type="nucleotide sequence ID" value="NZ_JPME01000005.1"/>
</dbReference>
<feature type="domain" description="NADH-rubredoxin oxidoreductase C-terminal" evidence="5">
    <location>
        <begin position="366"/>
        <end position="429"/>
    </location>
</feature>
<sequence>MGEGKKNMVKCLVCGAVFEEGNEVCPVCGVGSENFVPYEEEKNNFHKNTEELYLILGNGAAGVSAAEAIRERNSTCSIVMVTKEDCLPYSRPMLTKAVMGKDEREELLLHDPAWYEEKGILNLTGKQAEKIDTKEKEVTFDDGIRLKYDKCIYALGSECFIPPIPGSEKNEVVAIRRLSDIEKLNSLLSESKQAVVIGGGVLGLEAAWELKRTGLFVTVLEHGDQLMKRQLDQESGEFLKSIILEKGIDVKFQAVTREIEGEEKVTGVRLEDGTVLPADLVVISAGVRANVSLAEDAGAKSGRAVIVNEHMETTVPGIYACGDCAEYEGINYAIWPQAVEMGKAAGANAAGEKISYKTVTAALTFNGMDTSLFAVGDPGKDPGRTYEVRREEDEEKKIYKVYYYAEGKLTGAILIGDTSDMGRILEEIE</sequence>
<feature type="domain" description="FAD/NAD(P)-binding" evidence="4">
    <location>
        <begin position="54"/>
        <end position="342"/>
    </location>
</feature>
<evidence type="ECO:0000313" key="6">
    <source>
        <dbReference type="EMBL" id="KEZ91333.1"/>
    </source>
</evidence>
<proteinExistence type="predicted"/>
<protein>
    <submittedName>
        <fullName evidence="6">Pyridine nucleotide-disulfide oxidoreductase</fullName>
    </submittedName>
</protein>